<keyword evidence="1 2" id="KW-0436">Ligase</keyword>
<dbReference type="HAMAP" id="MF_01867">
    <property type="entry name" value="BshC"/>
    <property type="match status" value="1"/>
</dbReference>
<comment type="similarity">
    <text evidence="2">Belongs to the BshC family.</text>
</comment>
<dbReference type="STRING" id="240303.SAMN05421677_11191"/>
<comment type="function">
    <text evidence="2">Involved in bacillithiol (BSH) biosynthesis. May catalyze the last step of the pathway, the addition of cysteine to glucosamine malate (GlcN-Mal) to generate BSH.</text>
</comment>
<evidence type="ECO:0000313" key="5">
    <source>
        <dbReference type="EMBL" id="SDP07149.1"/>
    </source>
</evidence>
<dbReference type="OrthoDB" id="9765151at2"/>
<dbReference type="Pfam" id="PF10079">
    <property type="entry name" value="Rossmann-like_BshC"/>
    <property type="match status" value="1"/>
</dbReference>
<dbReference type="EMBL" id="FNIZ01000011">
    <property type="protein sequence ID" value="SDP07149.1"/>
    <property type="molecule type" value="Genomic_DNA"/>
</dbReference>
<evidence type="ECO:0000259" key="3">
    <source>
        <dbReference type="Pfam" id="PF10079"/>
    </source>
</evidence>
<feature type="domain" description="Bacillithiol biosynthesis BshC N-terminal Rossmann-like" evidence="3">
    <location>
        <begin position="1"/>
        <end position="380"/>
    </location>
</feature>
<evidence type="ECO:0000313" key="6">
    <source>
        <dbReference type="Proteomes" id="UP000198860"/>
    </source>
</evidence>
<organism evidence="5 6">
    <name type="scientific">Halobacillus aidingensis</name>
    <dbReference type="NCBI Taxonomy" id="240303"/>
    <lineage>
        <taxon>Bacteria</taxon>
        <taxon>Bacillati</taxon>
        <taxon>Bacillota</taxon>
        <taxon>Bacilli</taxon>
        <taxon>Bacillales</taxon>
        <taxon>Bacillaceae</taxon>
        <taxon>Halobacillus</taxon>
    </lineage>
</organism>
<name>A0A1H0PRF6_HALAD</name>
<dbReference type="Pfam" id="PF24850">
    <property type="entry name" value="CC_BshC"/>
    <property type="match status" value="1"/>
</dbReference>
<dbReference type="InterPro" id="IPR055399">
    <property type="entry name" value="CC_BshC"/>
</dbReference>
<dbReference type="Proteomes" id="UP000198860">
    <property type="component" value="Unassembled WGS sequence"/>
</dbReference>
<evidence type="ECO:0000256" key="2">
    <source>
        <dbReference type="HAMAP-Rule" id="MF_01867"/>
    </source>
</evidence>
<protein>
    <recommendedName>
        <fullName evidence="2">Putative cysteine ligase BshC</fullName>
        <ecNumber evidence="2">6.-.-.-</ecNumber>
    </recommendedName>
</protein>
<gene>
    <name evidence="2" type="primary">bshC</name>
    <name evidence="5" type="ORF">SAMN05421677_11191</name>
</gene>
<reference evidence="6" key="1">
    <citation type="submission" date="2016-10" db="EMBL/GenBank/DDBJ databases">
        <authorList>
            <person name="Varghese N."/>
            <person name="Submissions S."/>
        </authorList>
    </citation>
    <scope>NUCLEOTIDE SEQUENCE [LARGE SCALE GENOMIC DNA]</scope>
    <source>
        <strain evidence="6">CGMCC 1.3703</strain>
    </source>
</reference>
<dbReference type="RefSeq" id="WP_089652803.1">
    <property type="nucleotide sequence ID" value="NZ_FNIZ01000011.1"/>
</dbReference>
<feature type="domain" description="Bacillithiol biosynthesis BshC C-terminal coiled-coil" evidence="4">
    <location>
        <begin position="382"/>
        <end position="541"/>
    </location>
</feature>
<proteinExistence type="inferred from homology"/>
<accession>A0A1H0PRF6</accession>
<dbReference type="AlphaFoldDB" id="A0A1H0PRF6"/>
<dbReference type="GO" id="GO:0016874">
    <property type="term" value="F:ligase activity"/>
    <property type="evidence" value="ECO:0007669"/>
    <property type="project" value="UniProtKB-UniRule"/>
</dbReference>
<dbReference type="PIRSF" id="PIRSF012535">
    <property type="entry name" value="UCP012535"/>
    <property type="match status" value="1"/>
</dbReference>
<keyword evidence="6" id="KW-1185">Reference proteome</keyword>
<dbReference type="InterPro" id="IPR055398">
    <property type="entry name" value="Rossmann-like_BshC"/>
</dbReference>
<dbReference type="NCBIfam" id="TIGR03998">
    <property type="entry name" value="thiol_BshC"/>
    <property type="match status" value="1"/>
</dbReference>
<sequence length="541" mass="63139">MRIEPIELEPKQTLFRDYKNDYEKIADRFNHHPFEESTWERRLSEIRNQTYQRDELSDVLNHMNRRWEAPERTFNNIEKLKDEESVVVIAGQQAGLLTGPLYSVHKIISVLQLAKEKERDLGKPVIPVFWIAGEDHDFDEIHHIMMKQGNGMEKMTIDHTPETKASVSEITIDQQKASSWLKDVFGMVKETEHTHDFYKEVERLLKESDTYSDFFAKVVYHLFPDEGLVLIDAHDPEVRRLETPYFSTMIEKNREMASGVYAVLQKNRQEGYETLLDSELDDAHIFYSFEGERVLLVRDEEGNYRGKNNEVVLTETELLKVAKETPELLSNNVVTRPLMQEALFPVLAFIGGPGEINYWSVLKPAFEAAGLCMPPVLPRLSFTMIDRKTGQQLEKFHISTDEVIRSGVKEKKMNWIASQSTPQVRHLTEQVKKEIDSIHAPLREKSASLGADLGQLAEKNLEYILENIDFLEKRLHHSMESRHQHEMDQFENMEWTLHPGGGLQERMWSIVPWVNEYGTTVFQQMNRHHLSFKNDHYVVYL</sequence>
<evidence type="ECO:0000256" key="1">
    <source>
        <dbReference type="ARBA" id="ARBA00022598"/>
    </source>
</evidence>
<evidence type="ECO:0000259" key="4">
    <source>
        <dbReference type="Pfam" id="PF24850"/>
    </source>
</evidence>
<dbReference type="InterPro" id="IPR011199">
    <property type="entry name" value="Bacillithiol_biosynth_BshC"/>
</dbReference>
<dbReference type="EC" id="6.-.-.-" evidence="2"/>